<comment type="caution">
    <text evidence="2">The sequence shown here is derived from an EMBL/GenBank/DDBJ whole genome shotgun (WGS) entry which is preliminary data.</text>
</comment>
<dbReference type="EMBL" id="QZWG01000014">
    <property type="protein sequence ID" value="RZB68377.1"/>
    <property type="molecule type" value="Genomic_DNA"/>
</dbReference>
<dbReference type="SMR" id="A0A445H456"/>
<sequence>MESKPWFCYKRKKGGRLTTWCIFISLFPNMESKAICFCIRVRKSKSKESKVKDLEKLSHVKPNHKGKTKGCTSTTPVGDGGGINVHGANTVANNDVGVAAAEMTAAHTSLMSANGVQDGSGHGHGGESGADGDVG</sequence>
<feature type="compositionally biased region" description="Basic residues" evidence="1">
    <location>
        <begin position="59"/>
        <end position="68"/>
    </location>
</feature>
<protein>
    <submittedName>
        <fullName evidence="2">Uncharacterized protein</fullName>
    </submittedName>
</protein>
<keyword evidence="3" id="KW-1185">Reference proteome</keyword>
<gene>
    <name evidence="2" type="ORF">D0Y65_038234</name>
</gene>
<dbReference type="AlphaFoldDB" id="A0A445H456"/>
<name>A0A445H456_GLYSO</name>
<feature type="region of interest" description="Disordered" evidence="1">
    <location>
        <begin position="49"/>
        <end position="78"/>
    </location>
</feature>
<evidence type="ECO:0000313" key="2">
    <source>
        <dbReference type="EMBL" id="RZB68377.1"/>
    </source>
</evidence>
<accession>A0A445H456</accession>
<evidence type="ECO:0000313" key="3">
    <source>
        <dbReference type="Proteomes" id="UP000289340"/>
    </source>
</evidence>
<dbReference type="Gramene" id="XM_028343943.1">
    <property type="protein sequence ID" value="XP_028199744.1"/>
    <property type="gene ID" value="LOC114384281"/>
</dbReference>
<feature type="region of interest" description="Disordered" evidence="1">
    <location>
        <begin position="113"/>
        <end position="135"/>
    </location>
</feature>
<evidence type="ECO:0000256" key="1">
    <source>
        <dbReference type="SAM" id="MobiDB-lite"/>
    </source>
</evidence>
<organism evidence="2 3">
    <name type="scientific">Glycine soja</name>
    <name type="common">Wild soybean</name>
    <dbReference type="NCBI Taxonomy" id="3848"/>
    <lineage>
        <taxon>Eukaryota</taxon>
        <taxon>Viridiplantae</taxon>
        <taxon>Streptophyta</taxon>
        <taxon>Embryophyta</taxon>
        <taxon>Tracheophyta</taxon>
        <taxon>Spermatophyta</taxon>
        <taxon>Magnoliopsida</taxon>
        <taxon>eudicotyledons</taxon>
        <taxon>Gunneridae</taxon>
        <taxon>Pentapetalae</taxon>
        <taxon>rosids</taxon>
        <taxon>fabids</taxon>
        <taxon>Fabales</taxon>
        <taxon>Fabaceae</taxon>
        <taxon>Papilionoideae</taxon>
        <taxon>50 kb inversion clade</taxon>
        <taxon>NPAAA clade</taxon>
        <taxon>indigoferoid/millettioid clade</taxon>
        <taxon>Phaseoleae</taxon>
        <taxon>Glycine</taxon>
        <taxon>Glycine subgen. Soja</taxon>
    </lineage>
</organism>
<dbReference type="Proteomes" id="UP000289340">
    <property type="component" value="Chromosome 14"/>
</dbReference>
<feature type="compositionally biased region" description="Basic and acidic residues" evidence="1">
    <location>
        <begin position="49"/>
        <end position="58"/>
    </location>
</feature>
<proteinExistence type="predicted"/>
<reference evidence="2 3" key="1">
    <citation type="submission" date="2018-09" db="EMBL/GenBank/DDBJ databases">
        <title>A high-quality reference genome of wild soybean provides a powerful tool to mine soybean genomes.</title>
        <authorList>
            <person name="Xie M."/>
            <person name="Chung C.Y.L."/>
            <person name="Li M.-W."/>
            <person name="Wong F.-L."/>
            <person name="Chan T.-F."/>
            <person name="Lam H.-M."/>
        </authorList>
    </citation>
    <scope>NUCLEOTIDE SEQUENCE [LARGE SCALE GENOMIC DNA]</scope>
    <source>
        <strain evidence="3">cv. W05</strain>
        <tissue evidence="2">Hypocotyl of etiolated seedlings</tissue>
    </source>
</reference>
<feature type="compositionally biased region" description="Gly residues" evidence="1">
    <location>
        <begin position="118"/>
        <end position="129"/>
    </location>
</feature>